<dbReference type="Pfam" id="PF13801">
    <property type="entry name" value="Metal_resist"/>
    <property type="match status" value="1"/>
</dbReference>
<dbReference type="EMBL" id="AP017656">
    <property type="protein sequence ID" value="BAV66447.1"/>
    <property type="molecule type" value="Genomic_DNA"/>
</dbReference>
<keyword evidence="2" id="KW-1185">Reference proteome</keyword>
<dbReference type="Gene3D" id="1.20.120.1490">
    <property type="match status" value="1"/>
</dbReference>
<organism evidence="1 2">
    <name type="scientific">Sphingobium cloacae</name>
    <dbReference type="NCBI Taxonomy" id="120107"/>
    <lineage>
        <taxon>Bacteria</taxon>
        <taxon>Pseudomonadati</taxon>
        <taxon>Pseudomonadota</taxon>
        <taxon>Alphaproteobacteria</taxon>
        <taxon>Sphingomonadales</taxon>
        <taxon>Sphingomonadaceae</taxon>
        <taxon>Sphingobium</taxon>
    </lineage>
</organism>
<dbReference type="InterPro" id="IPR025961">
    <property type="entry name" value="Metal_resist"/>
</dbReference>
<sequence>MTSGARRAMLIAIIAFVAAVAGVWAGRELFPSPPSPGVELHSLLHDGLELDEAQRTKLQALESHFAVRRRALELELRADNARLAAAIEAEHGNGPQVAAAVDRSHGAMGELQKETLNHMFAMRQILRPDQTTAFDRAVVKALTADAR</sequence>
<reference evidence="1 2" key="1">
    <citation type="submission" date="2016-10" db="EMBL/GenBank/DDBJ databases">
        <title>Complete Genome Sequence of the Nonylphenol-Degrading Bacterium Sphingobium cloacae JCM 10874T.</title>
        <authorList>
            <person name="Ootsuka M."/>
            <person name="Nishizawa T."/>
            <person name="Ohta H."/>
        </authorList>
    </citation>
    <scope>NUCLEOTIDE SEQUENCE [LARGE SCALE GENOMIC DNA]</scope>
    <source>
        <strain evidence="1 2">JCM 10874</strain>
        <plasmid evidence="2">psclo_2 dna</plasmid>
    </source>
</reference>
<accession>A0A1E1F7H9</accession>
<dbReference type="AlphaFoldDB" id="A0A1E1F7H9"/>
<dbReference type="Proteomes" id="UP000218272">
    <property type="component" value="Plasmid pSCLO_2"/>
</dbReference>
<name>A0A1E1F7H9_9SPHN</name>
<geneLocation type="plasmid" evidence="2">
    <name>psclo_2 dna</name>
</geneLocation>
<proteinExistence type="predicted"/>
<evidence type="ECO:0000313" key="1">
    <source>
        <dbReference type="EMBL" id="BAV66447.1"/>
    </source>
</evidence>
<keyword evidence="1" id="KW-0614">Plasmid</keyword>
<protein>
    <submittedName>
        <fullName evidence="1">Heavy metal resistance protein</fullName>
    </submittedName>
</protein>
<dbReference type="KEGG" id="sclo:SCLO_2001140"/>
<gene>
    <name evidence="1" type="ORF">SCLO_2001140</name>
</gene>
<evidence type="ECO:0000313" key="2">
    <source>
        <dbReference type="Proteomes" id="UP000218272"/>
    </source>
</evidence>